<name>A0ABQ5KX64_9EUKA</name>
<protein>
    <submittedName>
        <fullName evidence="4">RNA polymerase subunit RPB4/RPC9 like protein</fullName>
    </submittedName>
</protein>
<sequence>MEKPKLFFGLKQVFDTYEVPEELRDAEPLTPYEVKGFLNERRTKKDEGKSHLCSESIEKMLDYLDEIVPEKAEEQHKIVKKFKDFVGKEHVSMTNFELVYLVSLLPHTQREAMRLIPTLERRTELQSQYHSEIDSAETKKTMTALLTNIIRVLQDVG</sequence>
<dbReference type="InterPro" id="IPR038324">
    <property type="entry name" value="Rpb4/RPC9_sf"/>
</dbReference>
<gene>
    <name evidence="4" type="ORF">ADUPG1_009898</name>
</gene>
<dbReference type="Pfam" id="PF03874">
    <property type="entry name" value="RNA_pol_Rpb4"/>
    <property type="match status" value="1"/>
</dbReference>
<comment type="subcellular location">
    <subcellularLocation>
        <location evidence="1">Nucleus</location>
    </subcellularLocation>
</comment>
<evidence type="ECO:0000313" key="5">
    <source>
        <dbReference type="Proteomes" id="UP001057375"/>
    </source>
</evidence>
<feature type="domain" description="RNA polymerase Rpb4/RPC9 core" evidence="3">
    <location>
        <begin position="21"/>
        <end position="137"/>
    </location>
</feature>
<dbReference type="InterPro" id="IPR006590">
    <property type="entry name" value="RNA_pol_Rpb4/RPC9_core"/>
</dbReference>
<keyword evidence="5" id="KW-1185">Reference proteome</keyword>
<dbReference type="InterPro" id="IPR010997">
    <property type="entry name" value="HRDC-like_sf"/>
</dbReference>
<evidence type="ECO:0000313" key="4">
    <source>
        <dbReference type="EMBL" id="GKT37037.1"/>
    </source>
</evidence>
<keyword evidence="2" id="KW-0539">Nucleus</keyword>
<dbReference type="InterPro" id="IPR005574">
    <property type="entry name" value="Rpb4/RPC9"/>
</dbReference>
<reference evidence="4" key="1">
    <citation type="submission" date="2022-03" db="EMBL/GenBank/DDBJ databases">
        <title>Draft genome sequence of Aduncisulcus paluster, a free-living microaerophilic Fornicata.</title>
        <authorList>
            <person name="Yuyama I."/>
            <person name="Kume K."/>
            <person name="Tamura T."/>
            <person name="Inagaki Y."/>
            <person name="Hashimoto T."/>
        </authorList>
    </citation>
    <scope>NUCLEOTIDE SEQUENCE</scope>
    <source>
        <strain evidence="4">NY0171</strain>
    </source>
</reference>
<accession>A0ABQ5KX64</accession>
<evidence type="ECO:0000256" key="2">
    <source>
        <dbReference type="ARBA" id="ARBA00023242"/>
    </source>
</evidence>
<comment type="caution">
    <text evidence="4">The sequence shown here is derived from an EMBL/GenBank/DDBJ whole genome shotgun (WGS) entry which is preliminary data.</text>
</comment>
<evidence type="ECO:0000256" key="1">
    <source>
        <dbReference type="ARBA" id="ARBA00004123"/>
    </source>
</evidence>
<organism evidence="4 5">
    <name type="scientific">Aduncisulcus paluster</name>
    <dbReference type="NCBI Taxonomy" id="2918883"/>
    <lineage>
        <taxon>Eukaryota</taxon>
        <taxon>Metamonada</taxon>
        <taxon>Carpediemonas-like organisms</taxon>
        <taxon>Aduncisulcus</taxon>
    </lineage>
</organism>
<evidence type="ECO:0000259" key="3">
    <source>
        <dbReference type="SMART" id="SM00657"/>
    </source>
</evidence>
<dbReference type="Gene3D" id="1.20.1250.40">
    <property type="match status" value="1"/>
</dbReference>
<dbReference type="Proteomes" id="UP001057375">
    <property type="component" value="Unassembled WGS sequence"/>
</dbReference>
<proteinExistence type="predicted"/>
<dbReference type="EMBL" id="BQXS01011368">
    <property type="protein sequence ID" value="GKT37037.1"/>
    <property type="molecule type" value="Genomic_DNA"/>
</dbReference>
<dbReference type="SMART" id="SM00657">
    <property type="entry name" value="RPOL4c"/>
    <property type="match status" value="1"/>
</dbReference>
<dbReference type="SUPFAM" id="SSF47819">
    <property type="entry name" value="HRDC-like"/>
    <property type="match status" value="1"/>
</dbReference>